<evidence type="ECO:0000256" key="5">
    <source>
        <dbReference type="ARBA" id="ARBA00023004"/>
    </source>
</evidence>
<dbReference type="SUPFAM" id="SSF56014">
    <property type="entry name" value="Nitrite and sulphite reductase 4Fe-4S domain-like"/>
    <property type="match status" value="2"/>
</dbReference>
<sequence length="541" mass="55528">MSAATDADRRRGWCPGALRPMATGDGLIVRLRLTAGFLPVGTARLIADLAARHGNGLIDLSSRANLQLRGVTETSLDPLLDELAQAGLLDESPAHEAARNVLASPLSDCDPTALCDARSAARALEAALMGQGEGVSDPRRGLPPPLTPPRKGEGRGAGEISSPPFVRLEAEPKPTVNEPRPTAVEYSRHQPLPSPLRGGVRGGGPLPLPAKFSWIVDDGGALALDQIAADVRFRAFIHDGETLWAIGLDAREGIDWVGACPLVDMPDVARLIGCAFVEAMARDPGLRRMRQCDAAARQALLGGLKLEPLRGFLPHPDPLPTGERVGVRGPATVGIHPMAQDRAVLTLALPFGRMAARQLALIADMAEGDNSGALRLGPWRQIHWPGIAAERAAALMGRAAAAGFITDAGDARLAIIACPGAPACASGEMPAQADAARIAAAAPGLAGAGFGLHVSGCVKGCAAQATAGRHPPGLTLVGAGGRYEVMRGGVTHARPIVALGAAEAAEGLARLAAHCRAQGGAAALAALGDRELAGMFVASDG</sequence>
<dbReference type="InterPro" id="IPR051329">
    <property type="entry name" value="NIR_SIR_4Fe-4S"/>
</dbReference>
<dbReference type="RefSeq" id="WP_110376449.1">
    <property type="nucleotide sequence ID" value="NZ_JAHBRY010000001.1"/>
</dbReference>
<dbReference type="GO" id="GO:0046872">
    <property type="term" value="F:metal ion binding"/>
    <property type="evidence" value="ECO:0007669"/>
    <property type="project" value="UniProtKB-KW"/>
</dbReference>
<keyword evidence="1" id="KW-0004">4Fe-4S</keyword>
<accession>A0A2V3U0E0</accession>
<dbReference type="Pfam" id="PF03460">
    <property type="entry name" value="NIR_SIR_ferr"/>
    <property type="match status" value="2"/>
</dbReference>
<dbReference type="PANTHER" id="PTHR32439:SF9">
    <property type="entry name" value="BLR3264 PROTEIN"/>
    <property type="match status" value="1"/>
</dbReference>
<dbReference type="EMBL" id="QJJK01000009">
    <property type="protein sequence ID" value="PXW55653.1"/>
    <property type="molecule type" value="Genomic_DNA"/>
</dbReference>
<keyword evidence="10" id="KW-1185">Reference proteome</keyword>
<dbReference type="GO" id="GO:0016491">
    <property type="term" value="F:oxidoreductase activity"/>
    <property type="evidence" value="ECO:0007669"/>
    <property type="project" value="UniProtKB-KW"/>
</dbReference>
<evidence type="ECO:0000256" key="4">
    <source>
        <dbReference type="ARBA" id="ARBA00023002"/>
    </source>
</evidence>
<evidence type="ECO:0000256" key="3">
    <source>
        <dbReference type="ARBA" id="ARBA00022723"/>
    </source>
</evidence>
<name>A0A2V3U0E0_9HYPH</name>
<feature type="region of interest" description="Disordered" evidence="7">
    <location>
        <begin position="130"/>
        <end position="198"/>
    </location>
</feature>
<evidence type="ECO:0000256" key="2">
    <source>
        <dbReference type="ARBA" id="ARBA00022617"/>
    </source>
</evidence>
<dbReference type="GO" id="GO:0051539">
    <property type="term" value="F:4 iron, 4 sulfur cluster binding"/>
    <property type="evidence" value="ECO:0007669"/>
    <property type="project" value="UniProtKB-KW"/>
</dbReference>
<keyword evidence="6" id="KW-0411">Iron-sulfur</keyword>
<dbReference type="OrthoDB" id="7459360at2"/>
<evidence type="ECO:0000259" key="8">
    <source>
        <dbReference type="Pfam" id="PF03460"/>
    </source>
</evidence>
<comment type="caution">
    <text evidence="9">The sequence shown here is derived from an EMBL/GenBank/DDBJ whole genome shotgun (WGS) entry which is preliminary data.</text>
</comment>
<feature type="domain" description="Nitrite/Sulfite reductase ferredoxin-like" evidence="8">
    <location>
        <begin position="20"/>
        <end position="85"/>
    </location>
</feature>
<dbReference type="InterPro" id="IPR036136">
    <property type="entry name" value="Nit/Sulf_reduc_fer-like_dom_sf"/>
</dbReference>
<evidence type="ECO:0000256" key="6">
    <source>
        <dbReference type="ARBA" id="ARBA00023014"/>
    </source>
</evidence>
<reference evidence="9 10" key="1">
    <citation type="submission" date="2018-05" db="EMBL/GenBank/DDBJ databases">
        <title>Genomic Encyclopedia of Type Strains, Phase IV (KMG-IV): sequencing the most valuable type-strain genomes for metagenomic binning, comparative biology and taxonomic classification.</title>
        <authorList>
            <person name="Goeker M."/>
        </authorList>
    </citation>
    <scope>NUCLEOTIDE SEQUENCE [LARGE SCALE GENOMIC DNA]</scope>
    <source>
        <strain evidence="9 10">DSM 6462</strain>
    </source>
</reference>
<proteinExistence type="predicted"/>
<dbReference type="Proteomes" id="UP000248021">
    <property type="component" value="Unassembled WGS sequence"/>
</dbReference>
<feature type="domain" description="Nitrite/Sulfite reductase ferredoxin-like" evidence="8">
    <location>
        <begin position="336"/>
        <end position="401"/>
    </location>
</feature>
<evidence type="ECO:0000256" key="1">
    <source>
        <dbReference type="ARBA" id="ARBA00022485"/>
    </source>
</evidence>
<evidence type="ECO:0000313" key="10">
    <source>
        <dbReference type="Proteomes" id="UP000248021"/>
    </source>
</evidence>
<dbReference type="AlphaFoldDB" id="A0A2V3U0E0"/>
<evidence type="ECO:0000313" key="9">
    <source>
        <dbReference type="EMBL" id="PXW55653.1"/>
    </source>
</evidence>
<gene>
    <name evidence="9" type="ORF">C7450_10961</name>
</gene>
<evidence type="ECO:0000256" key="7">
    <source>
        <dbReference type="SAM" id="MobiDB-lite"/>
    </source>
</evidence>
<dbReference type="SUPFAM" id="SSF55124">
    <property type="entry name" value="Nitrite/Sulfite reductase N-terminal domain-like"/>
    <property type="match status" value="2"/>
</dbReference>
<keyword evidence="5" id="KW-0408">Iron</keyword>
<keyword evidence="3" id="KW-0479">Metal-binding</keyword>
<protein>
    <submittedName>
        <fullName evidence="9">Precorrin-3B synthase</fullName>
    </submittedName>
</protein>
<dbReference type="Gene3D" id="3.90.480.20">
    <property type="match status" value="2"/>
</dbReference>
<dbReference type="InterPro" id="IPR045854">
    <property type="entry name" value="NO2/SO3_Rdtase_4Fe4S_sf"/>
</dbReference>
<organism evidence="9 10">
    <name type="scientific">Chelatococcus asaccharovorans</name>
    <dbReference type="NCBI Taxonomy" id="28210"/>
    <lineage>
        <taxon>Bacteria</taxon>
        <taxon>Pseudomonadati</taxon>
        <taxon>Pseudomonadota</taxon>
        <taxon>Alphaproteobacteria</taxon>
        <taxon>Hyphomicrobiales</taxon>
        <taxon>Chelatococcaceae</taxon>
        <taxon>Chelatococcus</taxon>
    </lineage>
</organism>
<dbReference type="InterPro" id="IPR005117">
    <property type="entry name" value="NiRdtase/SiRdtase_haem-b_fer"/>
</dbReference>
<dbReference type="PANTHER" id="PTHR32439">
    <property type="entry name" value="FERREDOXIN--NITRITE REDUCTASE, CHLOROPLASTIC"/>
    <property type="match status" value="1"/>
</dbReference>
<dbReference type="Gene3D" id="3.30.413.10">
    <property type="entry name" value="Sulfite Reductase Hemoprotein, domain 1"/>
    <property type="match status" value="1"/>
</dbReference>
<keyword evidence="2" id="KW-0349">Heme</keyword>
<keyword evidence="4" id="KW-0560">Oxidoreductase</keyword>